<dbReference type="PROSITE" id="PS50943">
    <property type="entry name" value="HTH_CROC1"/>
    <property type="match status" value="1"/>
</dbReference>
<dbReference type="Pfam" id="PF01381">
    <property type="entry name" value="HTH_3"/>
    <property type="match status" value="1"/>
</dbReference>
<reference evidence="2 3" key="1">
    <citation type="submission" date="2016-10" db="EMBL/GenBank/DDBJ databases">
        <authorList>
            <person name="Varghese N."/>
            <person name="Submissions S."/>
        </authorList>
    </citation>
    <scope>NUCLEOTIDE SEQUENCE [LARGE SCALE GENOMIC DNA]</scope>
    <source>
        <strain evidence="2 3">WC1T17</strain>
    </source>
</reference>
<accession>A0ABY1A9G3</accession>
<dbReference type="SMART" id="SM00530">
    <property type="entry name" value="HTH_XRE"/>
    <property type="match status" value="1"/>
</dbReference>
<proteinExistence type="predicted"/>
<evidence type="ECO:0000313" key="3">
    <source>
        <dbReference type="Proteomes" id="UP000182089"/>
    </source>
</evidence>
<dbReference type="EMBL" id="FOCC01000002">
    <property type="protein sequence ID" value="SEM39076.1"/>
    <property type="molecule type" value="Genomic_DNA"/>
</dbReference>
<dbReference type="InterPro" id="IPR001387">
    <property type="entry name" value="Cro/C1-type_HTH"/>
</dbReference>
<dbReference type="Gene3D" id="1.10.260.40">
    <property type="entry name" value="lambda repressor-like DNA-binding domains"/>
    <property type="match status" value="1"/>
</dbReference>
<gene>
    <name evidence="2" type="ORF">SAMN05216431_10239</name>
</gene>
<feature type="domain" description="HTH cro/C1-type" evidence="1">
    <location>
        <begin position="15"/>
        <end position="67"/>
    </location>
</feature>
<name>A0ABY1A9G3_9LACO</name>
<sequence>MERTLVAIMTILERIQELAQKKDKNLKEVSLELGFSKNYLYSLKKQAPSSDKLSKLADYFGVSTDYLLGRTDDKASLSPKEIEDIGQMADRMINGLESENSVNFYGEPMSDEDKASLKTALLVALEMNKKRSKQKD</sequence>
<dbReference type="InterPro" id="IPR010982">
    <property type="entry name" value="Lambda_DNA-bd_dom_sf"/>
</dbReference>
<organism evidence="2 3">
    <name type="scientific">Ligilactobacillus ruminis</name>
    <dbReference type="NCBI Taxonomy" id="1623"/>
    <lineage>
        <taxon>Bacteria</taxon>
        <taxon>Bacillati</taxon>
        <taxon>Bacillota</taxon>
        <taxon>Bacilli</taxon>
        <taxon>Lactobacillales</taxon>
        <taxon>Lactobacillaceae</taxon>
        <taxon>Ligilactobacillus</taxon>
    </lineage>
</organism>
<dbReference type="CDD" id="cd00093">
    <property type="entry name" value="HTH_XRE"/>
    <property type="match status" value="1"/>
</dbReference>
<dbReference type="SUPFAM" id="SSF47413">
    <property type="entry name" value="lambda repressor-like DNA-binding domains"/>
    <property type="match status" value="1"/>
</dbReference>
<comment type="caution">
    <text evidence="2">The sequence shown here is derived from an EMBL/GenBank/DDBJ whole genome shotgun (WGS) entry which is preliminary data.</text>
</comment>
<evidence type="ECO:0000313" key="2">
    <source>
        <dbReference type="EMBL" id="SEM39076.1"/>
    </source>
</evidence>
<dbReference type="Proteomes" id="UP000182089">
    <property type="component" value="Unassembled WGS sequence"/>
</dbReference>
<evidence type="ECO:0000259" key="1">
    <source>
        <dbReference type="PROSITE" id="PS50943"/>
    </source>
</evidence>
<protein>
    <submittedName>
        <fullName evidence="2">Helix-turn-helix</fullName>
    </submittedName>
</protein>